<reference evidence="1" key="2">
    <citation type="submission" date="2025-09" db="UniProtKB">
        <authorList>
            <consortium name="EnsemblPlants"/>
        </authorList>
    </citation>
    <scope>IDENTIFICATION</scope>
</reference>
<evidence type="ECO:0000313" key="2">
    <source>
        <dbReference type="Proteomes" id="UP001732700"/>
    </source>
</evidence>
<evidence type="ECO:0000313" key="1">
    <source>
        <dbReference type="EnsemblPlants" id="AVESA.00010b.r2.2DG0359300.1.CDS"/>
    </source>
</evidence>
<proteinExistence type="predicted"/>
<dbReference type="EnsemblPlants" id="AVESA.00010b.r2.2DG0359300.1">
    <property type="protein sequence ID" value="AVESA.00010b.r2.2DG0359300.1.CDS"/>
    <property type="gene ID" value="AVESA.00010b.r2.2DG0359300"/>
</dbReference>
<reference evidence="1" key="1">
    <citation type="submission" date="2021-05" db="EMBL/GenBank/DDBJ databases">
        <authorList>
            <person name="Scholz U."/>
            <person name="Mascher M."/>
            <person name="Fiebig A."/>
        </authorList>
    </citation>
    <scope>NUCLEOTIDE SEQUENCE [LARGE SCALE GENOMIC DNA]</scope>
</reference>
<name>A0ACD5V1H0_AVESA</name>
<keyword evidence="2" id="KW-1185">Reference proteome</keyword>
<accession>A0ACD5V1H0</accession>
<organism evidence="1 2">
    <name type="scientific">Avena sativa</name>
    <name type="common">Oat</name>
    <dbReference type="NCBI Taxonomy" id="4498"/>
    <lineage>
        <taxon>Eukaryota</taxon>
        <taxon>Viridiplantae</taxon>
        <taxon>Streptophyta</taxon>
        <taxon>Embryophyta</taxon>
        <taxon>Tracheophyta</taxon>
        <taxon>Spermatophyta</taxon>
        <taxon>Magnoliopsida</taxon>
        <taxon>Liliopsida</taxon>
        <taxon>Poales</taxon>
        <taxon>Poaceae</taxon>
        <taxon>BOP clade</taxon>
        <taxon>Pooideae</taxon>
        <taxon>Poodae</taxon>
        <taxon>Poeae</taxon>
        <taxon>Poeae Chloroplast Group 1 (Aveneae type)</taxon>
        <taxon>Aveninae</taxon>
        <taxon>Avena</taxon>
    </lineage>
</organism>
<dbReference type="Proteomes" id="UP001732700">
    <property type="component" value="Chromosome 2D"/>
</dbReference>
<sequence>MKSFKGASLARPLHLAERLYFPSIMNLHWFIFAVDLKCRNFLFLDSIYGKNDSFQIIASELLIKNFKIIWHETGQKIINFNKFEKLYPNVPKQKGGNNCGIHSMKMMELYCPRNPTAYAYSDEDVPYFRIRYAIDNLFSKHNTEDSVKKLVTNFDLKSYKEKRQAITIE</sequence>
<protein>
    <submittedName>
        <fullName evidence="1">Uncharacterized protein</fullName>
    </submittedName>
</protein>